<reference evidence="1" key="1">
    <citation type="submission" date="2021-01" db="EMBL/GenBank/DDBJ databases">
        <title>Whole genome shotgun sequence of Sphaerimonospora thailandensis NBRC 107569.</title>
        <authorList>
            <person name="Komaki H."/>
            <person name="Tamura T."/>
        </authorList>
    </citation>
    <scope>NUCLEOTIDE SEQUENCE</scope>
    <source>
        <strain evidence="1">NBRC 107569</strain>
    </source>
</reference>
<keyword evidence="2" id="KW-1185">Reference proteome</keyword>
<proteinExistence type="predicted"/>
<evidence type="ECO:0000313" key="2">
    <source>
        <dbReference type="Proteomes" id="UP000610966"/>
    </source>
</evidence>
<dbReference type="RefSeq" id="WP_204013661.1">
    <property type="nucleotide sequence ID" value="NZ_BOOG01000013.1"/>
</dbReference>
<dbReference type="EMBL" id="BOOG01000013">
    <property type="protein sequence ID" value="GIH69336.1"/>
    <property type="molecule type" value="Genomic_DNA"/>
</dbReference>
<evidence type="ECO:0000313" key="1">
    <source>
        <dbReference type="EMBL" id="GIH69336.1"/>
    </source>
</evidence>
<sequence>MGYELRVEREAPLAYAELASVVSAEAGFELRGSQEAGEVVAFHGDSAHHVAAWSGRLSGAPGSDWQVAQLARLTALVGARLVGEDGESYGIRDGIVEQVNGSSAYEFGKLEEIIAAGPAEWSA</sequence>
<organism evidence="1 2">
    <name type="scientific">Sphaerimonospora thailandensis</name>
    <dbReference type="NCBI Taxonomy" id="795644"/>
    <lineage>
        <taxon>Bacteria</taxon>
        <taxon>Bacillati</taxon>
        <taxon>Actinomycetota</taxon>
        <taxon>Actinomycetes</taxon>
        <taxon>Streptosporangiales</taxon>
        <taxon>Streptosporangiaceae</taxon>
        <taxon>Sphaerimonospora</taxon>
    </lineage>
</organism>
<protein>
    <submittedName>
        <fullName evidence="1">Uncharacterized protein</fullName>
    </submittedName>
</protein>
<accession>A0A8J3R7R7</accession>
<name>A0A8J3R7R7_9ACTN</name>
<comment type="caution">
    <text evidence="1">The sequence shown here is derived from an EMBL/GenBank/DDBJ whole genome shotgun (WGS) entry which is preliminary data.</text>
</comment>
<dbReference type="Proteomes" id="UP000610966">
    <property type="component" value="Unassembled WGS sequence"/>
</dbReference>
<gene>
    <name evidence="1" type="ORF">Mth01_15890</name>
</gene>
<dbReference type="AlphaFoldDB" id="A0A8J3R7R7"/>